<comment type="caution">
    <text evidence="2">The sequence shown here is derived from an EMBL/GenBank/DDBJ whole genome shotgun (WGS) entry which is preliminary data.</text>
</comment>
<evidence type="ECO:0000313" key="2">
    <source>
        <dbReference type="EMBL" id="PFG18058.1"/>
    </source>
</evidence>
<dbReference type="EMBL" id="PDJC01000001">
    <property type="protein sequence ID" value="PFG18058.1"/>
    <property type="molecule type" value="Genomic_DNA"/>
</dbReference>
<dbReference type="AlphaFoldDB" id="A0A2A9CUJ6"/>
<feature type="transmembrane region" description="Helical" evidence="1">
    <location>
        <begin position="188"/>
        <end position="207"/>
    </location>
</feature>
<feature type="transmembrane region" description="Helical" evidence="1">
    <location>
        <begin position="340"/>
        <end position="361"/>
    </location>
</feature>
<evidence type="ECO:0000313" key="3">
    <source>
        <dbReference type="Proteomes" id="UP000226079"/>
    </source>
</evidence>
<name>A0A2A9CUJ6_9ACTN</name>
<feature type="transmembrane region" description="Helical" evidence="1">
    <location>
        <begin position="77"/>
        <end position="99"/>
    </location>
</feature>
<gene>
    <name evidence="2" type="ORF">ATK74_2638</name>
</gene>
<protein>
    <recommendedName>
        <fullName evidence="4">Mannosyltransferase PIG-V</fullName>
    </recommendedName>
</protein>
<sequence length="366" mass="40390">MAWVTAALSGQDYLQPSAHQRWDSQWYLSIAEHGYESYRCIERYSWFPDVWCGNTAWFPGYPMAIRLVSALGPTPELAGIIVSEASLLGVMLVVWQLLGTQLNRNSGPAMALAAVFPGSIYFHSVFPVSLCLLGLALVVLGIRRESWLIAGIGAFVAFATHFVGVIGVIGVVVSLAFGWRGRPWPGRLWRVAAAAGLGSLAYPWMLWLMHADTGSWTIYWQHQADYGNTGLHNPLEQLERFWSLSFAQWHPIAAGDPWLVVHSVDAQHLQLVVNLIFAILVAGTLGWRLWRRDLPAWEAAAALIALGALAVPVISGAWSAWYRHDALMLVALPVLRLPRWAWAVLIAACTVQAMLLGAMWFSGALI</sequence>
<feature type="transmembrane region" description="Helical" evidence="1">
    <location>
        <begin position="299"/>
        <end position="320"/>
    </location>
</feature>
<reference evidence="2 3" key="1">
    <citation type="submission" date="2017-10" db="EMBL/GenBank/DDBJ databases">
        <title>Sequencing the genomes of 1000 actinobacteria strains.</title>
        <authorList>
            <person name="Klenk H.-P."/>
        </authorList>
    </citation>
    <scope>NUCLEOTIDE SEQUENCE [LARGE SCALE GENOMIC DNA]</scope>
    <source>
        <strain evidence="2 3">DSM 15597</strain>
    </source>
</reference>
<feature type="transmembrane region" description="Helical" evidence="1">
    <location>
        <begin position="148"/>
        <end position="176"/>
    </location>
</feature>
<proteinExistence type="predicted"/>
<keyword evidence="3" id="KW-1185">Reference proteome</keyword>
<dbReference type="RefSeq" id="WP_098461441.1">
    <property type="nucleotide sequence ID" value="NZ_PDJC01000001.1"/>
</dbReference>
<organism evidence="2 3">
    <name type="scientific">Propionicimonas paludicola</name>
    <dbReference type="NCBI Taxonomy" id="185243"/>
    <lineage>
        <taxon>Bacteria</taxon>
        <taxon>Bacillati</taxon>
        <taxon>Actinomycetota</taxon>
        <taxon>Actinomycetes</taxon>
        <taxon>Propionibacteriales</taxon>
        <taxon>Nocardioidaceae</taxon>
        <taxon>Propionicimonas</taxon>
    </lineage>
</organism>
<keyword evidence="1" id="KW-0472">Membrane</keyword>
<evidence type="ECO:0008006" key="4">
    <source>
        <dbReference type="Google" id="ProtNLM"/>
    </source>
</evidence>
<accession>A0A2A9CUJ6</accession>
<dbReference type="Proteomes" id="UP000226079">
    <property type="component" value="Unassembled WGS sequence"/>
</dbReference>
<feature type="transmembrane region" description="Helical" evidence="1">
    <location>
        <begin position="268"/>
        <end position="287"/>
    </location>
</feature>
<feature type="transmembrane region" description="Helical" evidence="1">
    <location>
        <begin position="120"/>
        <end position="142"/>
    </location>
</feature>
<evidence type="ECO:0000256" key="1">
    <source>
        <dbReference type="SAM" id="Phobius"/>
    </source>
</evidence>
<keyword evidence="1" id="KW-1133">Transmembrane helix</keyword>
<dbReference type="OrthoDB" id="151635at2"/>
<keyword evidence="1" id="KW-0812">Transmembrane</keyword>